<keyword evidence="3" id="KW-1185">Reference proteome</keyword>
<evidence type="ECO:0000313" key="2">
    <source>
        <dbReference type="EnsemblPlants" id="PGSC0003DMT400093438"/>
    </source>
</evidence>
<dbReference type="EnsemblPlants" id="PGSC0003DMT400093438">
    <property type="protein sequence ID" value="PGSC0003DMT400093438"/>
    <property type="gene ID" value="PGSC0003DMG400043009"/>
</dbReference>
<evidence type="ECO:0000313" key="3">
    <source>
        <dbReference type="Proteomes" id="UP000011115"/>
    </source>
</evidence>
<dbReference type="InParanoid" id="M1DRY7"/>
<dbReference type="PANTHER" id="PTHR33180:SF31">
    <property type="entry name" value="POLYPROTEIN PROTEIN"/>
    <property type="match status" value="1"/>
</dbReference>
<dbReference type="PANTHER" id="PTHR33180">
    <property type="entry name" value="PHOTOSYSTEM II CP43 REACTION CENTER PROTEIN"/>
    <property type="match status" value="1"/>
</dbReference>
<feature type="region of interest" description="Disordered" evidence="1">
    <location>
        <begin position="1"/>
        <end position="20"/>
    </location>
</feature>
<reference evidence="3" key="1">
    <citation type="journal article" date="2011" name="Nature">
        <title>Genome sequence and analysis of the tuber crop potato.</title>
        <authorList>
            <consortium name="The Potato Genome Sequencing Consortium"/>
        </authorList>
    </citation>
    <scope>NUCLEOTIDE SEQUENCE [LARGE SCALE GENOMIC DNA]</scope>
    <source>
        <strain evidence="3">cv. DM1-3 516 R44</strain>
    </source>
</reference>
<reference evidence="2" key="2">
    <citation type="submission" date="2015-06" db="UniProtKB">
        <authorList>
            <consortium name="EnsemblPlants"/>
        </authorList>
    </citation>
    <scope>IDENTIFICATION</scope>
    <source>
        <strain evidence="2">DM1-3 516 R44</strain>
    </source>
</reference>
<dbReference type="Gramene" id="PGSC0003DMT400093438">
    <property type="protein sequence ID" value="PGSC0003DMT400093438"/>
    <property type="gene ID" value="PGSC0003DMG400043009"/>
</dbReference>
<organism evidence="2 3">
    <name type="scientific">Solanum tuberosum</name>
    <name type="common">Potato</name>
    <dbReference type="NCBI Taxonomy" id="4113"/>
    <lineage>
        <taxon>Eukaryota</taxon>
        <taxon>Viridiplantae</taxon>
        <taxon>Streptophyta</taxon>
        <taxon>Embryophyta</taxon>
        <taxon>Tracheophyta</taxon>
        <taxon>Spermatophyta</taxon>
        <taxon>Magnoliopsida</taxon>
        <taxon>eudicotyledons</taxon>
        <taxon>Gunneridae</taxon>
        <taxon>Pentapetalae</taxon>
        <taxon>asterids</taxon>
        <taxon>lamiids</taxon>
        <taxon>Solanales</taxon>
        <taxon>Solanaceae</taxon>
        <taxon>Solanoideae</taxon>
        <taxon>Solaneae</taxon>
        <taxon>Solanum</taxon>
    </lineage>
</organism>
<dbReference type="PaxDb" id="4113-PGSC0003DMT400093438"/>
<dbReference type="Proteomes" id="UP000011115">
    <property type="component" value="Unassembled WGS sequence"/>
</dbReference>
<sequence length="237" mass="26155">MARPKVPGRNQPPQKRARTIVITEGVALSRATQAKLPPTGVKNTTKGKGPAEQRLAEDSSESMGIYDTHLTTSKSEGEGNSGSNHRYPILVTSTPPPLPAHMVEQVPPVPPVQAPSPRLLNILKAARFRTILEENRLSTNEVVYKKLLPKGKKKASSFAPVDHVMVWGKKVKCNSTDINEVLGCTMNVINYLVDQIQKKNRDDLKGWLAPLISDITPPWIEPGVQIEKKDLNMATRY</sequence>
<protein>
    <submittedName>
        <fullName evidence="2">Uncharacterized protein</fullName>
    </submittedName>
</protein>
<accession>M1DRY7</accession>
<feature type="region of interest" description="Disordered" evidence="1">
    <location>
        <begin position="29"/>
        <end position="65"/>
    </location>
</feature>
<evidence type="ECO:0000256" key="1">
    <source>
        <dbReference type="SAM" id="MobiDB-lite"/>
    </source>
</evidence>
<proteinExistence type="predicted"/>
<dbReference type="HOGENOM" id="CLU_029307_1_0_1"/>
<dbReference type="AlphaFoldDB" id="M1DRY7"/>
<name>M1DRY7_SOLTU</name>